<dbReference type="SUPFAM" id="SSF54980">
    <property type="entry name" value="EF-G C-terminal domain-like"/>
    <property type="match status" value="1"/>
</dbReference>
<organism evidence="3 4">
    <name type="scientific">Babesia caballi</name>
    <dbReference type="NCBI Taxonomy" id="5871"/>
    <lineage>
        <taxon>Eukaryota</taxon>
        <taxon>Sar</taxon>
        <taxon>Alveolata</taxon>
        <taxon>Apicomplexa</taxon>
        <taxon>Aconoidasida</taxon>
        <taxon>Piroplasmida</taxon>
        <taxon>Babesiidae</taxon>
        <taxon>Babesia</taxon>
    </lineage>
</organism>
<keyword evidence="4" id="KW-1185">Reference proteome</keyword>
<feature type="compositionally biased region" description="Basic and acidic residues" evidence="1">
    <location>
        <begin position="217"/>
        <end position="228"/>
    </location>
</feature>
<feature type="region of interest" description="Disordered" evidence="1">
    <location>
        <begin position="1"/>
        <end position="79"/>
    </location>
</feature>
<feature type="compositionally biased region" description="Basic and acidic residues" evidence="1">
    <location>
        <begin position="697"/>
        <end position="709"/>
    </location>
</feature>
<evidence type="ECO:0000259" key="2">
    <source>
        <dbReference type="SMART" id="SM00838"/>
    </source>
</evidence>
<evidence type="ECO:0000256" key="1">
    <source>
        <dbReference type="SAM" id="MobiDB-lite"/>
    </source>
</evidence>
<dbReference type="CDD" id="cd04096">
    <property type="entry name" value="eEF2_snRNP_like_C"/>
    <property type="match status" value="1"/>
</dbReference>
<dbReference type="GO" id="GO:0005829">
    <property type="term" value="C:cytosol"/>
    <property type="evidence" value="ECO:0007669"/>
    <property type="project" value="TreeGrafter"/>
</dbReference>
<feature type="compositionally biased region" description="Basic and acidic residues" evidence="1">
    <location>
        <begin position="468"/>
        <end position="477"/>
    </location>
</feature>
<feature type="compositionally biased region" description="Gly residues" evidence="1">
    <location>
        <begin position="254"/>
        <end position="269"/>
    </location>
</feature>
<dbReference type="InterPro" id="IPR000640">
    <property type="entry name" value="EFG_V-like"/>
</dbReference>
<feature type="compositionally biased region" description="Basic and acidic residues" evidence="1">
    <location>
        <begin position="166"/>
        <end position="180"/>
    </location>
</feature>
<feature type="compositionally biased region" description="Basic and acidic residues" evidence="1">
    <location>
        <begin position="107"/>
        <end position="126"/>
    </location>
</feature>
<dbReference type="InterPro" id="IPR035647">
    <property type="entry name" value="EFG_III/V"/>
</dbReference>
<feature type="region of interest" description="Disordered" evidence="1">
    <location>
        <begin position="156"/>
        <end position="293"/>
    </location>
</feature>
<feature type="compositionally biased region" description="Gly residues" evidence="1">
    <location>
        <begin position="191"/>
        <end position="207"/>
    </location>
</feature>
<dbReference type="PANTHER" id="PTHR42908:SF3">
    <property type="entry name" value="ELONGATION FACTOR-LIKE GTPASE 1"/>
    <property type="match status" value="1"/>
</dbReference>
<feature type="compositionally biased region" description="Gly residues" evidence="1">
    <location>
        <begin position="581"/>
        <end position="590"/>
    </location>
</feature>
<dbReference type="SMART" id="SM00838">
    <property type="entry name" value="EFG_C"/>
    <property type="match status" value="1"/>
</dbReference>
<comment type="caution">
    <text evidence="3">The sequence shown here is derived from an EMBL/GenBank/DDBJ whole genome shotgun (WGS) entry which is preliminary data.</text>
</comment>
<dbReference type="GO" id="GO:0042256">
    <property type="term" value="P:cytosolic ribosome assembly"/>
    <property type="evidence" value="ECO:0007669"/>
    <property type="project" value="TreeGrafter"/>
</dbReference>
<sequence length="1089" mass="112092">MPADEGSAAPGVAGERADGAGAEQDRQADFGPAYDAGRGVQEAARPGGPGERADVPDVQRVPQRGRRGAASGHEREEVVLLPVGGERRVLQRAAPVVHQPAGVRAAHRAEAERAAGEEREHIEGAVERPVLLPKDEIAEAGTRRREAAVRAVRARAGVAGVRRHHDGVEPAGRRKVREVLGSDAEPAAGAAAGGGSRAGRRGAGGAADDGDGVVDPDTERDHPDDRGLPARPGAGGEEAAEADMPGDFGLRVVRGGGVVRADGADGGARGQVPGMRPERDAPDGGRAARRRAGGGVCGVRADIQRLPEGGEPAVHLRDAGGGAEVHGRAAQRGAAEDDIREADHDLHGRGPAGRGDGVAGEHRGAVPVAAGRRVGGEHAGRGAGLRPQGQHGSREGGDGVDPLPGRPAPAEGEDHGRRVRQPEPLQPAGQPVQRGQAPYAEQRPGLPGVPAAQPGVQQPDHPGVGGAAEREAHERVPDGTGLPVHIGPGDRAGRAQDGRVRAGVLRGDPPGALRQRPGEPVRQGAHHGVEAAGVGAGGGGQPAADGHEHGGLLDGAEQDGQLPALAEQRERGRRAAAAAGPAGGLQGGVRGEGHGGSVRDDGGAEAGDGVRGDAGGGHGAAGAGGADAAGGAGVPGEQQQRRQAGDIRGGGAAAERCGRAGAADGELLGQGGERHRGDVAVVHGPARAAAGRGSLVGDKHVPREPHDVLGGEDDGSRTSPLSRQGLARPAPLQWRFRDTYQPEKLSTLECSKIVSAVISGFEIASQFGPCTEEPLRGVAFVIEGMYTASNPGAGSGLSTSRAVSGEIGPDRSEALRSAEGVQETAVEEPPLLPKEALHCVLEGAASECCYDEEGEVKGFMRIGSNAEAMANEGTRFDSSADDRQDVSSQFSDVLTFQSSRKSVGGASSTGNLISAMRGLCRKAIMQRGRPRIYEVLLRLELQCDQSVLGKIYSVLQKRRTQIVAENVRNVTNTFVIEGLIPASESFGLAQDLRSKASGGVIFHLQFSHWEMNPDDPFPEVSMTDEEFEDAGFNMARVAQSNVPRKIINYIRKMKVGLGSSALRMVAQGLPTEEKVVASAEKQRTLSTKK</sequence>
<reference evidence="3 4" key="1">
    <citation type="submission" date="2021-06" db="EMBL/GenBank/DDBJ databases">
        <title>Genome sequence of Babesia caballi.</title>
        <authorList>
            <person name="Yamagishi J."/>
            <person name="Kidaka T."/>
            <person name="Ochi A."/>
        </authorList>
    </citation>
    <scope>NUCLEOTIDE SEQUENCE [LARGE SCALE GENOMIC DNA]</scope>
    <source>
        <strain evidence="3">USDA-D6B2</strain>
    </source>
</reference>
<dbReference type="EMBL" id="BPLF01000004">
    <property type="protein sequence ID" value="GIX65433.1"/>
    <property type="molecule type" value="Genomic_DNA"/>
</dbReference>
<feature type="region of interest" description="Disordered" evidence="1">
    <location>
        <begin position="96"/>
        <end position="127"/>
    </location>
</feature>
<feature type="region of interest" description="Disordered" evidence="1">
    <location>
        <begin position="370"/>
        <end position="652"/>
    </location>
</feature>
<feature type="compositionally biased region" description="Basic and acidic residues" evidence="1">
    <location>
        <begin position="591"/>
        <end position="602"/>
    </location>
</feature>
<gene>
    <name evidence="3" type="ORF">BcabD6B2_48680</name>
</gene>
<dbReference type="AlphaFoldDB" id="A0AAV4M0B3"/>
<dbReference type="Proteomes" id="UP001497744">
    <property type="component" value="Unassembled WGS sequence"/>
</dbReference>
<dbReference type="Gene3D" id="3.30.70.240">
    <property type="match status" value="1"/>
</dbReference>
<dbReference type="InterPro" id="IPR014721">
    <property type="entry name" value="Ribsml_uS5_D2-typ_fold_subgr"/>
</dbReference>
<dbReference type="GO" id="GO:0003746">
    <property type="term" value="F:translation elongation factor activity"/>
    <property type="evidence" value="ECO:0007669"/>
    <property type="project" value="UniProtKB-KW"/>
</dbReference>
<feature type="compositionally biased region" description="Basic and acidic residues" evidence="1">
    <location>
        <begin position="15"/>
        <end position="28"/>
    </location>
</feature>
<protein>
    <submittedName>
        <fullName evidence="3">Elongation factor Tu GTP binding domain-containing protein</fullName>
    </submittedName>
</protein>
<feature type="domain" description="Elongation factor EFG" evidence="2">
    <location>
        <begin position="931"/>
        <end position="1020"/>
    </location>
</feature>
<dbReference type="PANTHER" id="PTHR42908">
    <property type="entry name" value="TRANSLATION ELONGATION FACTOR-RELATED"/>
    <property type="match status" value="1"/>
</dbReference>
<dbReference type="Gene3D" id="3.30.230.10">
    <property type="match status" value="1"/>
</dbReference>
<evidence type="ECO:0000313" key="4">
    <source>
        <dbReference type="Proteomes" id="UP001497744"/>
    </source>
</evidence>
<dbReference type="RefSeq" id="XP_067717502.1">
    <property type="nucleotide sequence ID" value="XM_067861401.1"/>
</dbReference>
<dbReference type="Pfam" id="PF00679">
    <property type="entry name" value="EFG_C"/>
    <property type="match status" value="1"/>
</dbReference>
<proteinExistence type="predicted"/>
<feature type="compositionally biased region" description="Basic and acidic residues" evidence="1">
    <location>
        <begin position="491"/>
        <end position="500"/>
    </location>
</feature>
<feature type="compositionally biased region" description="Low complexity" evidence="1">
    <location>
        <begin position="242"/>
        <end position="253"/>
    </location>
</feature>
<keyword evidence="3" id="KW-0648">Protein biosynthesis</keyword>
<dbReference type="GO" id="GO:0043022">
    <property type="term" value="F:ribosome binding"/>
    <property type="evidence" value="ECO:0007669"/>
    <property type="project" value="TreeGrafter"/>
</dbReference>
<feature type="compositionally biased region" description="Gly residues" evidence="1">
    <location>
        <begin position="612"/>
        <end position="634"/>
    </location>
</feature>
<dbReference type="GO" id="GO:1990904">
    <property type="term" value="C:ribonucleoprotein complex"/>
    <property type="evidence" value="ECO:0007669"/>
    <property type="project" value="TreeGrafter"/>
</dbReference>
<dbReference type="GO" id="GO:0003924">
    <property type="term" value="F:GTPase activity"/>
    <property type="evidence" value="ECO:0007669"/>
    <property type="project" value="TreeGrafter"/>
</dbReference>
<evidence type="ECO:0000313" key="3">
    <source>
        <dbReference type="EMBL" id="GIX65433.1"/>
    </source>
</evidence>
<feature type="region of interest" description="Disordered" evidence="1">
    <location>
        <begin position="689"/>
        <end position="724"/>
    </location>
</feature>
<keyword evidence="3" id="KW-0251">Elongation factor</keyword>
<name>A0AAV4M0B3_BABCB</name>
<accession>A0AAV4M0B3</accession>
<dbReference type="GeneID" id="94196914"/>